<dbReference type="RefSeq" id="WP_128692488.1">
    <property type="nucleotide sequence ID" value="NZ_LHQS01000001.1"/>
</dbReference>
<sequence length="177" mass="19082">MLFAQGGIGGGHSLYIADGRLHYVYNWLGDAIQKISSNDTVPAGRHAFIAEFARDGEDTETKSALGTLTLYIDMKKVGEGRIKTQPGFFSLTGDGLCVGRDSGSPVSPDYSAPFAFTGGTIDRVVIDVGGEHYVDHEKEVAAWMCDVNLRAGAVHHHHDSDGCKAVASFRVNPSIWR</sequence>
<evidence type="ECO:0000313" key="2">
    <source>
        <dbReference type="Proteomes" id="UP000290932"/>
    </source>
</evidence>
<dbReference type="EMBL" id="LHQS01000001">
    <property type="protein sequence ID" value="RXE56764.1"/>
    <property type="molecule type" value="Genomic_DNA"/>
</dbReference>
<comment type="caution">
    <text evidence="1">The sequence shown here is derived from an EMBL/GenBank/DDBJ whole genome shotgun (WGS) entry which is preliminary data.</text>
</comment>
<evidence type="ECO:0008006" key="3">
    <source>
        <dbReference type="Google" id="ProtNLM"/>
    </source>
</evidence>
<gene>
    <name evidence="1" type="ORF">ABH15_00895</name>
</gene>
<accession>A0A498H4I9</accession>
<proteinExistence type="predicted"/>
<dbReference type="Proteomes" id="UP000290932">
    <property type="component" value="Unassembled WGS sequence"/>
</dbReference>
<evidence type="ECO:0000313" key="1">
    <source>
        <dbReference type="EMBL" id="RXE56764.1"/>
    </source>
</evidence>
<dbReference type="AlphaFoldDB" id="A0A498H4I9"/>
<name>A0A498H4I9_9EURY</name>
<organism evidence="1 2">
    <name type="scientific">Methanoculleus taiwanensis</name>
    <dbReference type="NCBI Taxonomy" id="1550565"/>
    <lineage>
        <taxon>Archaea</taxon>
        <taxon>Methanobacteriati</taxon>
        <taxon>Methanobacteriota</taxon>
        <taxon>Stenosarchaea group</taxon>
        <taxon>Methanomicrobia</taxon>
        <taxon>Methanomicrobiales</taxon>
        <taxon>Methanomicrobiaceae</taxon>
        <taxon>Methanoculleus</taxon>
    </lineage>
</organism>
<reference evidence="1 2" key="1">
    <citation type="journal article" date="2015" name="Int. J. Syst. Evol. Microbiol.">
        <title>Methanoculleus taiwanensis sp. nov., a methanogen isolated from deep marine sediment at the deformation front area near Taiwan.</title>
        <authorList>
            <person name="Weng C.Y."/>
            <person name="Chen S.C."/>
            <person name="Lai M.C."/>
            <person name="Wu S.Y."/>
            <person name="Lin S."/>
            <person name="Yang T.F."/>
            <person name="Chen P.C."/>
        </authorList>
    </citation>
    <scope>NUCLEOTIDE SEQUENCE [LARGE SCALE GENOMIC DNA]</scope>
    <source>
        <strain evidence="1 2">CYW4</strain>
    </source>
</reference>
<protein>
    <recommendedName>
        <fullName evidence="3">Arylsulfatase</fullName>
    </recommendedName>
</protein>
<keyword evidence="2" id="KW-1185">Reference proteome</keyword>